<dbReference type="EMBL" id="ML178836">
    <property type="protein sequence ID" value="TFK99033.1"/>
    <property type="molecule type" value="Genomic_DNA"/>
</dbReference>
<name>A0A5C3QKX8_9AGAR</name>
<reference evidence="1 2" key="1">
    <citation type="journal article" date="2019" name="Nat. Ecol. Evol.">
        <title>Megaphylogeny resolves global patterns of mushroom evolution.</title>
        <authorList>
            <person name="Varga T."/>
            <person name="Krizsan K."/>
            <person name="Foldi C."/>
            <person name="Dima B."/>
            <person name="Sanchez-Garcia M."/>
            <person name="Sanchez-Ramirez S."/>
            <person name="Szollosi G.J."/>
            <person name="Szarkandi J.G."/>
            <person name="Papp V."/>
            <person name="Albert L."/>
            <person name="Andreopoulos W."/>
            <person name="Angelini C."/>
            <person name="Antonin V."/>
            <person name="Barry K.W."/>
            <person name="Bougher N.L."/>
            <person name="Buchanan P."/>
            <person name="Buyck B."/>
            <person name="Bense V."/>
            <person name="Catcheside P."/>
            <person name="Chovatia M."/>
            <person name="Cooper J."/>
            <person name="Damon W."/>
            <person name="Desjardin D."/>
            <person name="Finy P."/>
            <person name="Geml J."/>
            <person name="Haridas S."/>
            <person name="Hughes K."/>
            <person name="Justo A."/>
            <person name="Karasinski D."/>
            <person name="Kautmanova I."/>
            <person name="Kiss B."/>
            <person name="Kocsube S."/>
            <person name="Kotiranta H."/>
            <person name="LaButti K.M."/>
            <person name="Lechner B.E."/>
            <person name="Liimatainen K."/>
            <person name="Lipzen A."/>
            <person name="Lukacs Z."/>
            <person name="Mihaltcheva S."/>
            <person name="Morgado L.N."/>
            <person name="Niskanen T."/>
            <person name="Noordeloos M.E."/>
            <person name="Ohm R.A."/>
            <person name="Ortiz-Santana B."/>
            <person name="Ovrebo C."/>
            <person name="Racz N."/>
            <person name="Riley R."/>
            <person name="Savchenko A."/>
            <person name="Shiryaev A."/>
            <person name="Soop K."/>
            <person name="Spirin V."/>
            <person name="Szebenyi C."/>
            <person name="Tomsovsky M."/>
            <person name="Tulloss R.E."/>
            <person name="Uehling J."/>
            <person name="Grigoriev I.V."/>
            <person name="Vagvolgyi C."/>
            <person name="Papp T."/>
            <person name="Martin F.M."/>
            <person name="Miettinen O."/>
            <person name="Hibbett D.S."/>
            <person name="Nagy L.G."/>
        </authorList>
    </citation>
    <scope>NUCLEOTIDE SEQUENCE [LARGE SCALE GENOMIC DNA]</scope>
    <source>
        <strain evidence="1 2">CBS 309.79</strain>
    </source>
</reference>
<evidence type="ECO:0000313" key="2">
    <source>
        <dbReference type="Proteomes" id="UP000305067"/>
    </source>
</evidence>
<proteinExistence type="predicted"/>
<accession>A0A5C3QKX8</accession>
<dbReference type="AlphaFoldDB" id="A0A5C3QKX8"/>
<gene>
    <name evidence="1" type="ORF">BDV98DRAFT_627499</name>
</gene>
<organism evidence="1 2">
    <name type="scientific">Pterulicium gracile</name>
    <dbReference type="NCBI Taxonomy" id="1884261"/>
    <lineage>
        <taxon>Eukaryota</taxon>
        <taxon>Fungi</taxon>
        <taxon>Dikarya</taxon>
        <taxon>Basidiomycota</taxon>
        <taxon>Agaricomycotina</taxon>
        <taxon>Agaricomycetes</taxon>
        <taxon>Agaricomycetidae</taxon>
        <taxon>Agaricales</taxon>
        <taxon>Pleurotineae</taxon>
        <taxon>Pterulaceae</taxon>
        <taxon>Pterulicium</taxon>
    </lineage>
</organism>
<dbReference type="Proteomes" id="UP000305067">
    <property type="component" value="Unassembled WGS sequence"/>
</dbReference>
<sequence>MKSASFAGNEGFKVERMTNMRLLVSVLTFALSSATWKNARPVTSCKRGNLGTSAFAPMDGKESSSSINRRPSSNIMKIRLDLTRASSLGQLAADNIYSSEIVEILKLSLYLRLVGSVLTPLTHPRDLCQGVILLI</sequence>
<keyword evidence="2" id="KW-1185">Reference proteome</keyword>
<evidence type="ECO:0000313" key="1">
    <source>
        <dbReference type="EMBL" id="TFK99033.1"/>
    </source>
</evidence>
<protein>
    <submittedName>
        <fullName evidence="1">Uncharacterized protein</fullName>
    </submittedName>
</protein>